<gene>
    <name evidence="1" type="ORF">SKAU_G00049940</name>
</gene>
<proteinExistence type="predicted"/>
<organism evidence="1 2">
    <name type="scientific">Synaphobranchus kaupii</name>
    <name type="common">Kaup's arrowtooth eel</name>
    <dbReference type="NCBI Taxonomy" id="118154"/>
    <lineage>
        <taxon>Eukaryota</taxon>
        <taxon>Metazoa</taxon>
        <taxon>Chordata</taxon>
        <taxon>Craniata</taxon>
        <taxon>Vertebrata</taxon>
        <taxon>Euteleostomi</taxon>
        <taxon>Actinopterygii</taxon>
        <taxon>Neopterygii</taxon>
        <taxon>Teleostei</taxon>
        <taxon>Anguilliformes</taxon>
        <taxon>Synaphobranchidae</taxon>
        <taxon>Synaphobranchus</taxon>
    </lineage>
</organism>
<keyword evidence="2" id="KW-1185">Reference proteome</keyword>
<dbReference type="EMBL" id="JAINUF010000002">
    <property type="protein sequence ID" value="KAJ8374414.1"/>
    <property type="molecule type" value="Genomic_DNA"/>
</dbReference>
<name>A0A9Q1J7H6_SYNKA</name>
<evidence type="ECO:0000313" key="2">
    <source>
        <dbReference type="Proteomes" id="UP001152622"/>
    </source>
</evidence>
<dbReference type="Proteomes" id="UP001152622">
    <property type="component" value="Chromosome 2"/>
</dbReference>
<reference evidence="1" key="1">
    <citation type="journal article" date="2023" name="Science">
        <title>Genome structures resolve the early diversification of teleost fishes.</title>
        <authorList>
            <person name="Parey E."/>
            <person name="Louis A."/>
            <person name="Montfort J."/>
            <person name="Bouchez O."/>
            <person name="Roques C."/>
            <person name="Iampietro C."/>
            <person name="Lluch J."/>
            <person name="Castinel A."/>
            <person name="Donnadieu C."/>
            <person name="Desvignes T."/>
            <person name="Floi Bucao C."/>
            <person name="Jouanno E."/>
            <person name="Wen M."/>
            <person name="Mejri S."/>
            <person name="Dirks R."/>
            <person name="Jansen H."/>
            <person name="Henkel C."/>
            <person name="Chen W.J."/>
            <person name="Zahm M."/>
            <person name="Cabau C."/>
            <person name="Klopp C."/>
            <person name="Thompson A.W."/>
            <person name="Robinson-Rechavi M."/>
            <person name="Braasch I."/>
            <person name="Lecointre G."/>
            <person name="Bobe J."/>
            <person name="Postlethwait J.H."/>
            <person name="Berthelot C."/>
            <person name="Roest Crollius H."/>
            <person name="Guiguen Y."/>
        </authorList>
    </citation>
    <scope>NUCLEOTIDE SEQUENCE</scope>
    <source>
        <strain evidence="1">WJC10195</strain>
    </source>
</reference>
<accession>A0A9Q1J7H6</accession>
<sequence length="84" mass="8732">MVETATLKVVGNGVGIQFSCLKLTTHCSSLVSSPKGKCVLQASITATVTASVSLIGTWHRALTSASQGGATRTANINRQRETLD</sequence>
<comment type="caution">
    <text evidence="1">The sequence shown here is derived from an EMBL/GenBank/DDBJ whole genome shotgun (WGS) entry which is preliminary data.</text>
</comment>
<dbReference type="AlphaFoldDB" id="A0A9Q1J7H6"/>
<protein>
    <submittedName>
        <fullName evidence="1">Uncharacterized protein</fullName>
    </submittedName>
</protein>
<evidence type="ECO:0000313" key="1">
    <source>
        <dbReference type="EMBL" id="KAJ8374414.1"/>
    </source>
</evidence>